<dbReference type="RefSeq" id="WP_169927487.1">
    <property type="nucleotide sequence ID" value="NZ_CP012333.1"/>
</dbReference>
<accession>A0A0K1PRV9</accession>
<reference evidence="1 2" key="1">
    <citation type="submission" date="2015-08" db="EMBL/GenBank/DDBJ databases">
        <authorList>
            <person name="Babu N.S."/>
            <person name="Beckwith C.J."/>
            <person name="Beseler K.G."/>
            <person name="Brison A."/>
            <person name="Carone J.V."/>
            <person name="Caskin T.P."/>
            <person name="Diamond M."/>
            <person name="Durham M.E."/>
            <person name="Foxe J.M."/>
            <person name="Go M."/>
            <person name="Henderson B.A."/>
            <person name="Jones I.B."/>
            <person name="McGettigan J.A."/>
            <person name="Micheletti S.J."/>
            <person name="Nasrallah M.E."/>
            <person name="Ortiz D."/>
            <person name="Piller C.R."/>
            <person name="Privatt S.R."/>
            <person name="Schneider S.L."/>
            <person name="Sharp S."/>
            <person name="Smith T.C."/>
            <person name="Stanton J.D."/>
            <person name="Ullery H.E."/>
            <person name="Wilson R.J."/>
            <person name="Serrano M.G."/>
            <person name="Buck G."/>
            <person name="Lee V."/>
            <person name="Wang Y."/>
            <person name="Carvalho R."/>
            <person name="Voegtly L."/>
            <person name="Shi R."/>
            <person name="Duckworth R."/>
            <person name="Johnson A."/>
            <person name="Loviza R."/>
            <person name="Walstead R."/>
            <person name="Shah Z."/>
            <person name="Kiflezghi M."/>
            <person name="Wade K."/>
            <person name="Ball S.L."/>
            <person name="Bradley K.W."/>
            <person name="Asai D.J."/>
            <person name="Bowman C.A."/>
            <person name="Russell D.A."/>
            <person name="Pope W.H."/>
            <person name="Jacobs-Sera D."/>
            <person name="Hendrix R.W."/>
            <person name="Hatfull G.F."/>
        </authorList>
    </citation>
    <scope>NUCLEOTIDE SEQUENCE [LARGE SCALE GENOMIC DNA]</scope>
    <source>
        <strain evidence="1 2">DSM 27648</strain>
    </source>
</reference>
<evidence type="ECO:0000313" key="2">
    <source>
        <dbReference type="Proteomes" id="UP000064967"/>
    </source>
</evidence>
<protein>
    <submittedName>
        <fullName evidence="1">Uncharacterized protein</fullName>
    </submittedName>
</protein>
<gene>
    <name evidence="1" type="ORF">AKJ09_02790</name>
</gene>
<evidence type="ECO:0000313" key="1">
    <source>
        <dbReference type="EMBL" id="AKU96126.1"/>
    </source>
</evidence>
<dbReference type="EMBL" id="CP012333">
    <property type="protein sequence ID" value="AKU96126.1"/>
    <property type="molecule type" value="Genomic_DNA"/>
</dbReference>
<dbReference type="Proteomes" id="UP000064967">
    <property type="component" value="Chromosome"/>
</dbReference>
<proteinExistence type="predicted"/>
<keyword evidence="2" id="KW-1185">Reference proteome</keyword>
<name>A0A0K1PRV9_9BACT</name>
<dbReference type="AlphaFoldDB" id="A0A0K1PRV9"/>
<dbReference type="STRING" id="1391654.AKJ09_02790"/>
<organism evidence="1 2">
    <name type="scientific">Labilithrix luteola</name>
    <dbReference type="NCBI Taxonomy" id="1391654"/>
    <lineage>
        <taxon>Bacteria</taxon>
        <taxon>Pseudomonadati</taxon>
        <taxon>Myxococcota</taxon>
        <taxon>Polyangia</taxon>
        <taxon>Polyangiales</taxon>
        <taxon>Labilitrichaceae</taxon>
        <taxon>Labilithrix</taxon>
    </lineage>
</organism>
<sequence>MFAALWIAFQIALVLTASRRTDGAFGFRTFGESSTVKAVLYREVDGPSGALVRVKAEEGEWSAHDPGGMLRRFAWHDRVVLPDLANLDRELEARNGSRAALDAYRRALDDLAAHVPDDAETRRFLLDVTVRRNGGEPYVVHLVSPPLNHAGGT</sequence>
<dbReference type="KEGG" id="llu:AKJ09_02790"/>